<organism evidence="1 2">
    <name type="scientific">Streptomyces varsoviensis</name>
    <dbReference type="NCBI Taxonomy" id="67373"/>
    <lineage>
        <taxon>Bacteria</taxon>
        <taxon>Bacillati</taxon>
        <taxon>Actinomycetota</taxon>
        <taxon>Actinomycetes</taxon>
        <taxon>Kitasatosporales</taxon>
        <taxon>Streptomycetaceae</taxon>
        <taxon>Streptomyces</taxon>
    </lineage>
</organism>
<name>A0ABR5JEC9_9ACTN</name>
<accession>A0ABR5JEC9</accession>
<comment type="caution">
    <text evidence="1">The sequence shown here is derived from an EMBL/GenBank/DDBJ whole genome shotgun (WGS) entry which is preliminary data.</text>
</comment>
<reference evidence="1 2" key="1">
    <citation type="submission" date="2015-07" db="EMBL/GenBank/DDBJ databases">
        <authorList>
            <person name="Ju K.-S."/>
            <person name="Doroghazi J.R."/>
            <person name="Metcalf W.W."/>
        </authorList>
    </citation>
    <scope>NUCLEOTIDE SEQUENCE [LARGE SCALE GENOMIC DNA]</scope>
    <source>
        <strain evidence="1 2">NRRL B-3589</strain>
    </source>
</reference>
<evidence type="ECO:0008006" key="3">
    <source>
        <dbReference type="Google" id="ProtNLM"/>
    </source>
</evidence>
<dbReference type="EMBL" id="LGUT01000102">
    <property type="protein sequence ID" value="KOG91760.1"/>
    <property type="molecule type" value="Genomic_DNA"/>
</dbReference>
<dbReference type="SUPFAM" id="SSF53756">
    <property type="entry name" value="UDP-Glycosyltransferase/glycogen phosphorylase"/>
    <property type="match status" value="1"/>
</dbReference>
<dbReference type="Gene3D" id="3.40.50.2000">
    <property type="entry name" value="Glycogen Phosphorylase B"/>
    <property type="match status" value="1"/>
</dbReference>
<protein>
    <recommendedName>
        <fullName evidence="3">Glycosyl transferase</fullName>
    </recommendedName>
</protein>
<dbReference type="Proteomes" id="UP000037020">
    <property type="component" value="Unassembled WGS sequence"/>
</dbReference>
<evidence type="ECO:0000313" key="1">
    <source>
        <dbReference type="EMBL" id="KOG91760.1"/>
    </source>
</evidence>
<gene>
    <name evidence="1" type="ORF">ADK38_01395</name>
</gene>
<sequence length="398" mass="42546">MWRIDGPKFQRGGPLVVPRQAAPLGVRLPYRRADGEGPGGPSPLFASVAANGWALDVRHDPGGAPATGPSPVRFGDLLLELATAQALSDALRTAWGRAPELVYRGPRHRLMERCDLPFAACEADDGHSVTTASDPGDSPVHVEVRPNLWPRWAAEPPPANDRPAHVPPWLDLLDDKRVQVHSALPMRYYLAVERSLGVRLPLDGAPAPRFRTDATAQPRHVVLVATTSAPGSGQDYGADRLLAVARGLRHAGDSGRRCTLLTNDDRPGGPRPDRDLVDTVIGADDVDCLDLFGSAELVVGNDTGLTHLAALTRRPDGTGPHVLALHGRYSHLKWVTGSPRHHSVATPASQMLALADSGLYTTPYGLPIDDSLWGTSDIRDISPDAIARFAQSCLDGTG</sequence>
<proteinExistence type="predicted"/>
<evidence type="ECO:0000313" key="2">
    <source>
        <dbReference type="Proteomes" id="UP000037020"/>
    </source>
</evidence>
<dbReference type="RefSeq" id="WP_030881994.1">
    <property type="nucleotide sequence ID" value="NZ_JBIRHZ010000005.1"/>
</dbReference>
<keyword evidence="2" id="KW-1185">Reference proteome</keyword>